<protein>
    <recommendedName>
        <fullName evidence="3">RING-type domain-containing protein</fullName>
    </recommendedName>
</protein>
<keyword evidence="2" id="KW-0175">Coiled coil</keyword>
<comment type="caution">
    <text evidence="4">The sequence shown here is derived from an EMBL/GenBank/DDBJ whole genome shotgun (WGS) entry which is preliminary data.</text>
</comment>
<dbReference type="InterPro" id="IPR051826">
    <property type="entry name" value="E3_ubiquitin-ligase_domain"/>
</dbReference>
<evidence type="ECO:0000259" key="3">
    <source>
        <dbReference type="PROSITE" id="PS50089"/>
    </source>
</evidence>
<organism evidence="4 5">
    <name type="scientific">Paramecium octaurelia</name>
    <dbReference type="NCBI Taxonomy" id="43137"/>
    <lineage>
        <taxon>Eukaryota</taxon>
        <taxon>Sar</taxon>
        <taxon>Alveolata</taxon>
        <taxon>Ciliophora</taxon>
        <taxon>Intramacronucleata</taxon>
        <taxon>Oligohymenophorea</taxon>
        <taxon>Peniculida</taxon>
        <taxon>Parameciidae</taxon>
        <taxon>Paramecium</taxon>
    </lineage>
</organism>
<evidence type="ECO:0000256" key="1">
    <source>
        <dbReference type="PROSITE-ProRule" id="PRU00175"/>
    </source>
</evidence>
<name>A0A8S1TLT2_PAROT</name>
<dbReference type="EMBL" id="CAJJDP010000027">
    <property type="protein sequence ID" value="CAD8152923.1"/>
    <property type="molecule type" value="Genomic_DNA"/>
</dbReference>
<keyword evidence="1" id="KW-0479">Metal-binding</keyword>
<dbReference type="GO" id="GO:0008270">
    <property type="term" value="F:zinc ion binding"/>
    <property type="evidence" value="ECO:0007669"/>
    <property type="project" value="UniProtKB-KW"/>
</dbReference>
<evidence type="ECO:0000256" key="2">
    <source>
        <dbReference type="SAM" id="Coils"/>
    </source>
</evidence>
<reference evidence="4" key="1">
    <citation type="submission" date="2021-01" db="EMBL/GenBank/DDBJ databases">
        <authorList>
            <consortium name="Genoscope - CEA"/>
            <person name="William W."/>
        </authorList>
    </citation>
    <scope>NUCLEOTIDE SEQUENCE</scope>
</reference>
<keyword evidence="1" id="KW-0863">Zinc-finger</keyword>
<dbReference type="GO" id="GO:0006511">
    <property type="term" value="P:ubiquitin-dependent protein catabolic process"/>
    <property type="evidence" value="ECO:0007669"/>
    <property type="project" value="TreeGrafter"/>
</dbReference>
<evidence type="ECO:0000313" key="4">
    <source>
        <dbReference type="EMBL" id="CAD8152923.1"/>
    </source>
</evidence>
<dbReference type="FunFam" id="3.30.40.10:FF:001060">
    <property type="entry name" value="Uncharacterized protein"/>
    <property type="match status" value="1"/>
</dbReference>
<dbReference type="PANTHER" id="PTHR22765:SF411">
    <property type="entry name" value="OS02G0248440 PROTEIN"/>
    <property type="match status" value="1"/>
</dbReference>
<proteinExistence type="predicted"/>
<feature type="coiled-coil region" evidence="2">
    <location>
        <begin position="140"/>
        <end position="177"/>
    </location>
</feature>
<dbReference type="Proteomes" id="UP000683925">
    <property type="component" value="Unassembled WGS sequence"/>
</dbReference>
<dbReference type="AlphaFoldDB" id="A0A8S1TLT2"/>
<dbReference type="PROSITE" id="PS50089">
    <property type="entry name" value="ZF_RING_2"/>
    <property type="match status" value="1"/>
</dbReference>
<feature type="domain" description="RING-type" evidence="3">
    <location>
        <begin position="487"/>
        <end position="530"/>
    </location>
</feature>
<dbReference type="PANTHER" id="PTHR22765">
    <property type="entry name" value="RING FINGER AND PROTEASE ASSOCIATED DOMAIN-CONTAINING"/>
    <property type="match status" value="1"/>
</dbReference>
<gene>
    <name evidence="4" type="ORF">POCTA_138.1.T0270107</name>
</gene>
<evidence type="ECO:0000313" key="5">
    <source>
        <dbReference type="Proteomes" id="UP000683925"/>
    </source>
</evidence>
<sequence>MQVKKKNIIIQEICPESYFNNQKLIIPIQELKPQKTYQQNPYQKQEQLIQQQNIGLKTFEQPKNTQQNLQYPIQQQTQIQRKDVPNQVEQIFLPINPNAQQKEVDSKRELNQLITSEQEKYKNDVKIYYNDLNYKQNLPFQSNNDQNQQYKQQIQKTIEQQAQIKAEQSKAKQYEKQQTQTNFVEQNQQYLNHGNPNIHSPNKKLIKIEQPNQEQQQQRNKNEERNQFLKYFMTQTTLNKYVGLRIVKQSSEERKKDNQSFREYDQINYYQKQTYDQMQFNRYQGQKYQPHQQGIQPYKPKIVEIQQNVELNHTNLRKQEFERGLILQQQQFFQQQLKKNSPQQQNKQRIQINEVKTQEPKNNQDIQPGQKQAYYNSKSNNNIKNTQQKVQYNQAKRQDFTNVNQTQVQIQQFNQIGRLRALSDLEQRRRFEYKPGMVITDEIVNLMTPEEIYEYFTYLDLENQIGLRSKIIVLENKRVQINTPDSCAICLEEIQPQKEAVDIKLDCNHQFHYVCIKQWLQKSKFCPVCKEQVNCGADQKIK</sequence>
<dbReference type="OMA" id="EIYEYFT"/>
<dbReference type="GO" id="GO:0061630">
    <property type="term" value="F:ubiquitin protein ligase activity"/>
    <property type="evidence" value="ECO:0007669"/>
    <property type="project" value="TreeGrafter"/>
</dbReference>
<dbReference type="Pfam" id="PF13639">
    <property type="entry name" value="zf-RING_2"/>
    <property type="match status" value="1"/>
</dbReference>
<dbReference type="InterPro" id="IPR001841">
    <property type="entry name" value="Znf_RING"/>
</dbReference>
<keyword evidence="5" id="KW-1185">Reference proteome</keyword>
<keyword evidence="1" id="KW-0862">Zinc</keyword>
<dbReference type="SMART" id="SM00184">
    <property type="entry name" value="RING"/>
    <property type="match status" value="1"/>
</dbReference>
<dbReference type="OrthoDB" id="4348522at2759"/>
<accession>A0A8S1TLT2</accession>